<accession>A0A7X9S0Q0</accession>
<dbReference type="RefSeq" id="WP_169660463.1">
    <property type="nucleotide sequence ID" value="NZ_JABANE010000147.1"/>
</dbReference>
<evidence type="ECO:0000313" key="2">
    <source>
        <dbReference type="EMBL" id="NME72270.1"/>
    </source>
</evidence>
<dbReference type="Proteomes" id="UP000576082">
    <property type="component" value="Unassembled WGS sequence"/>
</dbReference>
<proteinExistence type="predicted"/>
<dbReference type="EMBL" id="JABANE010000147">
    <property type="protein sequence ID" value="NME72270.1"/>
    <property type="molecule type" value="Genomic_DNA"/>
</dbReference>
<keyword evidence="3" id="KW-1185">Reference proteome</keyword>
<reference evidence="2 3" key="1">
    <citation type="submission" date="2020-04" db="EMBL/GenBank/DDBJ databases">
        <title>Flammeovirga sp. SR4, a novel species isolated from seawater.</title>
        <authorList>
            <person name="Wang X."/>
        </authorList>
    </citation>
    <scope>NUCLEOTIDE SEQUENCE [LARGE SCALE GENOMIC DNA]</scope>
    <source>
        <strain evidence="2 3">ATCC 23126</strain>
    </source>
</reference>
<dbReference type="Pfam" id="PF13201">
    <property type="entry name" value="PCMD"/>
    <property type="match status" value="1"/>
</dbReference>
<dbReference type="Gene3D" id="2.60.120.890">
    <property type="entry name" value="BT2081, beta-jelly-roll domain"/>
    <property type="match status" value="1"/>
</dbReference>
<name>A0A7X9S0Q0_9BACT</name>
<feature type="domain" description="Putative carbohydrate metabolism" evidence="1">
    <location>
        <begin position="274"/>
        <end position="440"/>
    </location>
</feature>
<evidence type="ECO:0000313" key="3">
    <source>
        <dbReference type="Proteomes" id="UP000576082"/>
    </source>
</evidence>
<dbReference type="Gene3D" id="2.60.40.2340">
    <property type="match status" value="1"/>
</dbReference>
<sequence length="442" mass="50139">MKNIILLLIVTLGLSACIKNDIPYPYVFGEIMSFQLEEQNGNAIISEENQTVEIRVPFGTDRSALHLKTIEMTEDATITPDPFEVTDYTEDVVFTVSTYQDYEWTVSVIEEDFDIIFNAFEIEGQISAAIDQSNHTIDVIIADEMDIRNLTIKTFDYSPYEVAVVPYPFDVRDFSSEVVFIFDEIEWTVKVTYQDGETERIGDQILYSDFMTWYYGGRKSNESNNSRKFFLPGENFEGTPWRTGDVGAADLIIPTGVRTVYPSPSEEEYEYTTLKTTSALGVVAAGSLFVGDIQGSGLTNVRTDFGIPFTDKPKSFETSIQYMPALYDGNMDQCDVYVLLQVREGSGDDEKRYRLATAWYRTDETMSAFETIKMPFLYGNHNDLEPFMMPSSSNERMPEHGFAPSDQEPTHIIVVYSSSFDGANFRGGVGSELRVKEFELKY</sequence>
<gene>
    <name evidence="2" type="ORF">HHU12_30195</name>
</gene>
<organism evidence="2 3">
    <name type="scientific">Flammeovirga aprica JL-4</name>
    <dbReference type="NCBI Taxonomy" id="694437"/>
    <lineage>
        <taxon>Bacteria</taxon>
        <taxon>Pseudomonadati</taxon>
        <taxon>Bacteroidota</taxon>
        <taxon>Cytophagia</taxon>
        <taxon>Cytophagales</taxon>
        <taxon>Flammeovirgaceae</taxon>
        <taxon>Flammeovirga</taxon>
    </lineage>
</organism>
<dbReference type="PROSITE" id="PS51257">
    <property type="entry name" value="PROKAR_LIPOPROTEIN"/>
    <property type="match status" value="1"/>
</dbReference>
<comment type="caution">
    <text evidence="2">The sequence shown here is derived from an EMBL/GenBank/DDBJ whole genome shotgun (WGS) entry which is preliminary data.</text>
</comment>
<protein>
    <recommendedName>
        <fullName evidence="1">Putative carbohydrate metabolism domain-containing protein</fullName>
    </recommendedName>
</protein>
<dbReference type="AlphaFoldDB" id="A0A7X9S0Q0"/>
<dbReference type="InterPro" id="IPR025112">
    <property type="entry name" value="PCMD"/>
</dbReference>
<evidence type="ECO:0000259" key="1">
    <source>
        <dbReference type="Pfam" id="PF13201"/>
    </source>
</evidence>
<dbReference type="InterPro" id="IPR038653">
    <property type="entry name" value="Put_CMD_sf"/>
</dbReference>